<comment type="similarity">
    <text evidence="3">Belongs to the IspD/TarI cytidylyltransferase family. IspD subfamily.</text>
</comment>
<dbReference type="InterPro" id="IPR001228">
    <property type="entry name" value="IspD"/>
</dbReference>
<evidence type="ECO:0000313" key="5">
    <source>
        <dbReference type="EMBL" id="VTR54238.1"/>
    </source>
</evidence>
<evidence type="ECO:0000256" key="3">
    <source>
        <dbReference type="HAMAP-Rule" id="MF_00108"/>
    </source>
</evidence>
<feature type="site" description="Transition state stabilizer" evidence="3">
    <location>
        <position position="14"/>
    </location>
</feature>
<dbReference type="FunFam" id="3.90.550.10:FF:000003">
    <property type="entry name" value="2-C-methyl-D-erythritol 4-phosphate cytidylyltransferase"/>
    <property type="match status" value="1"/>
</dbReference>
<dbReference type="Proteomes" id="UP000308196">
    <property type="component" value="Chromosome"/>
</dbReference>
<dbReference type="RefSeq" id="WP_028068495.1">
    <property type="nucleotide sequence ID" value="NZ_CP141191.1"/>
</dbReference>
<dbReference type="InterPro" id="IPR029044">
    <property type="entry name" value="Nucleotide-diphossugar_trans"/>
</dbReference>
<evidence type="ECO:0000256" key="1">
    <source>
        <dbReference type="ARBA" id="ARBA00022679"/>
    </source>
</evidence>
<dbReference type="STRING" id="1123265.GCA_000686625_00361"/>
<dbReference type="EMBL" id="JBEOQB010000002">
    <property type="protein sequence ID" value="MEZ0451422.1"/>
    <property type="molecule type" value="Genomic_DNA"/>
</dbReference>
<organism evidence="5 6">
    <name type="scientific">Sphingobacterium thalpophilum</name>
    <dbReference type="NCBI Taxonomy" id="259"/>
    <lineage>
        <taxon>Bacteria</taxon>
        <taxon>Pseudomonadati</taxon>
        <taxon>Bacteroidota</taxon>
        <taxon>Sphingobacteriia</taxon>
        <taxon>Sphingobacteriales</taxon>
        <taxon>Sphingobacteriaceae</taxon>
        <taxon>Sphingobacterium</taxon>
    </lineage>
</organism>
<keyword evidence="1 3" id="KW-0808">Transferase</keyword>
<evidence type="ECO:0000256" key="2">
    <source>
        <dbReference type="ARBA" id="ARBA00022695"/>
    </source>
</evidence>
<dbReference type="AlphaFoldDB" id="A0A4V6KVQ1"/>
<keyword evidence="2 3" id="KW-0548">Nucleotidyltransferase</keyword>
<dbReference type="NCBIfam" id="NF001186">
    <property type="entry name" value="PRK00155.2-3"/>
    <property type="match status" value="1"/>
</dbReference>
<evidence type="ECO:0000313" key="6">
    <source>
        <dbReference type="Proteomes" id="UP000308196"/>
    </source>
</evidence>
<evidence type="ECO:0000313" key="7">
    <source>
        <dbReference type="Proteomes" id="UP001566204"/>
    </source>
</evidence>
<name>A0A4V6KVQ1_9SPHI</name>
<sequence>MNFVVIVAAGTGSRMNSSLPKQFLELNGRPVLMHSIERFSQSQDVSEIILVISREMEEFWKALCMENQFDEVYHLVYGGKSRFESVRNGILYIQEHFQIGNNDYIAVHDGARPIISSELIARAFHGAYQHHAVVLAQSSVESVRIGNPRSSKALDRNQVWLVQTPQVFQAELLINAYCQPEDPLFTDDASVVEKMGNSVAIVEGDPKNIKITYPQDLQIAQFYLSLPD</sequence>
<protein>
    <recommendedName>
        <fullName evidence="3">2-C-methyl-D-erythritol 4-phosphate cytidylyltransferase</fullName>
        <ecNumber evidence="3">2.7.7.60</ecNumber>
    </recommendedName>
    <alternativeName>
        <fullName evidence="3">4-diphosphocytidyl-2C-methyl-D-erythritol synthase</fullName>
    </alternativeName>
    <alternativeName>
        <fullName evidence="3">MEP cytidylyltransferase</fullName>
        <shortName evidence="3">MCT</shortName>
    </alternativeName>
</protein>
<dbReference type="Pfam" id="PF01128">
    <property type="entry name" value="IspD"/>
    <property type="match status" value="1"/>
</dbReference>
<evidence type="ECO:0000313" key="4">
    <source>
        <dbReference type="EMBL" id="MEZ0451422.1"/>
    </source>
</evidence>
<feature type="site" description="Positions MEP for the nucleophilic attack" evidence="3">
    <location>
        <position position="210"/>
    </location>
</feature>
<dbReference type="GO" id="GO:0019288">
    <property type="term" value="P:isopentenyl diphosphate biosynthetic process, methylerythritol 4-phosphate pathway"/>
    <property type="evidence" value="ECO:0007669"/>
    <property type="project" value="UniProtKB-UniRule"/>
</dbReference>
<dbReference type="HAMAP" id="MF_00108">
    <property type="entry name" value="IspD"/>
    <property type="match status" value="1"/>
</dbReference>
<dbReference type="Gene3D" id="3.90.550.10">
    <property type="entry name" value="Spore Coat Polysaccharide Biosynthesis Protein SpsA, Chain A"/>
    <property type="match status" value="1"/>
</dbReference>
<comment type="function">
    <text evidence="3">Catalyzes the formation of 4-diphosphocytidyl-2-C-methyl-D-erythritol from CTP and 2-C-methyl-D-erythritol 4-phosphate (MEP).</text>
</comment>
<dbReference type="InterPro" id="IPR050088">
    <property type="entry name" value="IspD/TarI_cytidylyltransf_bact"/>
</dbReference>
<dbReference type="UniPathway" id="UPA00056">
    <property type="reaction ID" value="UER00093"/>
</dbReference>
<accession>A0A4V6KVQ1</accession>
<reference evidence="5 6" key="1">
    <citation type="submission" date="2019-05" db="EMBL/GenBank/DDBJ databases">
        <authorList>
            <consortium name="Pathogen Informatics"/>
        </authorList>
    </citation>
    <scope>NUCLEOTIDE SEQUENCE [LARGE SCALE GENOMIC DNA]</scope>
    <source>
        <strain evidence="5 6">NCTC11429</strain>
    </source>
</reference>
<dbReference type="GeneID" id="78465576"/>
<feature type="site" description="Transition state stabilizer" evidence="3">
    <location>
        <position position="21"/>
    </location>
</feature>
<reference evidence="4 7" key="2">
    <citation type="submission" date="2024-06" db="EMBL/GenBank/DDBJ databases">
        <title>Soil Sphingobacterium thalpophilum.</title>
        <authorList>
            <person name="Yang J."/>
            <person name="Li J."/>
        </authorList>
    </citation>
    <scope>NUCLEOTIDE SEQUENCE [LARGE SCALE GENOMIC DNA]</scope>
    <source>
        <strain evidence="4 7">22g91tb</strain>
    </source>
</reference>
<keyword evidence="7" id="KW-1185">Reference proteome</keyword>
<proteinExistence type="inferred from homology"/>
<dbReference type="NCBIfam" id="TIGR00453">
    <property type="entry name" value="ispD"/>
    <property type="match status" value="1"/>
</dbReference>
<dbReference type="InterPro" id="IPR034683">
    <property type="entry name" value="IspD/TarI"/>
</dbReference>
<dbReference type="PANTHER" id="PTHR32125">
    <property type="entry name" value="2-C-METHYL-D-ERYTHRITOL 4-PHOSPHATE CYTIDYLYLTRANSFERASE, CHLOROPLASTIC"/>
    <property type="match status" value="1"/>
</dbReference>
<dbReference type="KEGG" id="stha:NCTC11429_05023"/>
<dbReference type="SUPFAM" id="SSF53448">
    <property type="entry name" value="Nucleotide-diphospho-sugar transferases"/>
    <property type="match status" value="1"/>
</dbReference>
<dbReference type="PANTHER" id="PTHR32125:SF4">
    <property type="entry name" value="2-C-METHYL-D-ERYTHRITOL 4-PHOSPHATE CYTIDYLYLTRANSFERASE, CHLOROPLASTIC"/>
    <property type="match status" value="1"/>
</dbReference>
<gene>
    <name evidence="3 5" type="primary">ispD</name>
    <name evidence="4" type="ORF">ABTW24_07425</name>
    <name evidence="5" type="ORF">NCTC11429_05023</name>
</gene>
<keyword evidence="3" id="KW-0414">Isoprene biosynthesis</keyword>
<dbReference type="GO" id="GO:0050518">
    <property type="term" value="F:2-C-methyl-D-erythritol 4-phosphate cytidylyltransferase activity"/>
    <property type="evidence" value="ECO:0007669"/>
    <property type="project" value="UniProtKB-UniRule"/>
</dbReference>
<dbReference type="EMBL" id="LR590484">
    <property type="protein sequence ID" value="VTR54238.1"/>
    <property type="molecule type" value="Genomic_DNA"/>
</dbReference>
<feature type="site" description="Positions MEP for the nucleophilic attack" evidence="3">
    <location>
        <position position="156"/>
    </location>
</feature>
<dbReference type="CDD" id="cd02516">
    <property type="entry name" value="CDP-ME_synthetase"/>
    <property type="match status" value="1"/>
</dbReference>
<dbReference type="Proteomes" id="UP001566204">
    <property type="component" value="Unassembled WGS sequence"/>
</dbReference>
<dbReference type="EC" id="2.7.7.60" evidence="3"/>
<comment type="catalytic activity">
    <reaction evidence="3">
        <text>2-C-methyl-D-erythritol 4-phosphate + CTP + H(+) = 4-CDP-2-C-methyl-D-erythritol + diphosphate</text>
        <dbReference type="Rhea" id="RHEA:13429"/>
        <dbReference type="ChEBI" id="CHEBI:15378"/>
        <dbReference type="ChEBI" id="CHEBI:33019"/>
        <dbReference type="ChEBI" id="CHEBI:37563"/>
        <dbReference type="ChEBI" id="CHEBI:57823"/>
        <dbReference type="ChEBI" id="CHEBI:58262"/>
        <dbReference type="EC" id="2.7.7.60"/>
    </reaction>
</comment>
<comment type="pathway">
    <text evidence="3">Isoprenoid biosynthesis; isopentenyl diphosphate biosynthesis via DXP pathway; isopentenyl diphosphate from 1-deoxy-D-xylulose 5-phosphate: step 2/6.</text>
</comment>